<name>A0A8X6QGM7_NEPPI</name>
<protein>
    <submittedName>
        <fullName evidence="1">Uncharacterized protein</fullName>
    </submittedName>
</protein>
<reference evidence="1" key="1">
    <citation type="submission" date="2020-08" db="EMBL/GenBank/DDBJ databases">
        <title>Multicomponent nature underlies the extraordinary mechanical properties of spider dragline silk.</title>
        <authorList>
            <person name="Kono N."/>
            <person name="Nakamura H."/>
            <person name="Mori M."/>
            <person name="Yoshida Y."/>
            <person name="Ohtoshi R."/>
            <person name="Malay A.D."/>
            <person name="Moran D.A.P."/>
            <person name="Tomita M."/>
            <person name="Numata K."/>
            <person name="Arakawa K."/>
        </authorList>
    </citation>
    <scope>NUCLEOTIDE SEQUENCE</scope>
</reference>
<sequence>MEVARLTAIEKILLESEQRESNDEANQSKYHCDYIFLPNSSGWDLPSTTSRFVSSDEMKAVSQDALWKVTKNVFQKLYERWQ</sequence>
<proteinExistence type="predicted"/>
<dbReference type="AlphaFoldDB" id="A0A8X6QGM7"/>
<evidence type="ECO:0000313" key="2">
    <source>
        <dbReference type="Proteomes" id="UP000887013"/>
    </source>
</evidence>
<dbReference type="EMBL" id="BMAW01030690">
    <property type="protein sequence ID" value="GFU17714.1"/>
    <property type="molecule type" value="Genomic_DNA"/>
</dbReference>
<dbReference type="Proteomes" id="UP000887013">
    <property type="component" value="Unassembled WGS sequence"/>
</dbReference>
<organism evidence="1 2">
    <name type="scientific">Nephila pilipes</name>
    <name type="common">Giant wood spider</name>
    <name type="synonym">Nephila maculata</name>
    <dbReference type="NCBI Taxonomy" id="299642"/>
    <lineage>
        <taxon>Eukaryota</taxon>
        <taxon>Metazoa</taxon>
        <taxon>Ecdysozoa</taxon>
        <taxon>Arthropoda</taxon>
        <taxon>Chelicerata</taxon>
        <taxon>Arachnida</taxon>
        <taxon>Araneae</taxon>
        <taxon>Araneomorphae</taxon>
        <taxon>Entelegynae</taxon>
        <taxon>Araneoidea</taxon>
        <taxon>Nephilidae</taxon>
        <taxon>Nephila</taxon>
    </lineage>
</organism>
<accession>A0A8X6QGM7</accession>
<comment type="caution">
    <text evidence="1">The sequence shown here is derived from an EMBL/GenBank/DDBJ whole genome shotgun (WGS) entry which is preliminary data.</text>
</comment>
<keyword evidence="2" id="KW-1185">Reference proteome</keyword>
<evidence type="ECO:0000313" key="1">
    <source>
        <dbReference type="EMBL" id="GFU17714.1"/>
    </source>
</evidence>
<gene>
    <name evidence="1" type="ORF">NPIL_383171</name>
</gene>